<dbReference type="InterPro" id="IPR029069">
    <property type="entry name" value="HotDog_dom_sf"/>
</dbReference>
<accession>A0A540R4I6</accession>
<dbReference type="PANTHER" id="PTHR31793">
    <property type="entry name" value="4-HYDROXYBENZOYL-COA THIOESTERASE FAMILY MEMBER"/>
    <property type="match status" value="1"/>
</dbReference>
<dbReference type="STRING" id="1686286.GCA_900092335_02542"/>
<dbReference type="SUPFAM" id="SSF54637">
    <property type="entry name" value="Thioesterase/thiol ester dehydrase-isomerase"/>
    <property type="match status" value="1"/>
</dbReference>
<keyword evidence="2" id="KW-1185">Reference proteome</keyword>
<sequence>MTEENKHHIHRVAVRWSDFDRYGHMMNANYVEIAQEARLIYAQERIFPDVPEFAAFVRHLELDYKNPIQPQGLSSVEVESWVTRIGNTSFTTRQNIRVPDGPVACEIDCVQVAVDLHTGLPRPLTEHEKEVIGALAE</sequence>
<comment type="caution">
    <text evidence="1">The sequence shown here is derived from an EMBL/GenBank/DDBJ whole genome shotgun (WGS) entry which is preliminary data.</text>
</comment>
<evidence type="ECO:0000313" key="1">
    <source>
        <dbReference type="EMBL" id="TQE42651.1"/>
    </source>
</evidence>
<organism evidence="1 2">
    <name type="scientific">Corynebacterium phoceense</name>
    <dbReference type="NCBI Taxonomy" id="1686286"/>
    <lineage>
        <taxon>Bacteria</taxon>
        <taxon>Bacillati</taxon>
        <taxon>Actinomycetota</taxon>
        <taxon>Actinomycetes</taxon>
        <taxon>Mycobacteriales</taxon>
        <taxon>Corynebacteriaceae</taxon>
        <taxon>Corynebacterium</taxon>
    </lineage>
</organism>
<dbReference type="CDD" id="cd00586">
    <property type="entry name" value="4HBT"/>
    <property type="match status" value="1"/>
</dbReference>
<dbReference type="Proteomes" id="UP000318080">
    <property type="component" value="Unassembled WGS sequence"/>
</dbReference>
<gene>
    <name evidence="1" type="ORF">EJK80_11560</name>
</gene>
<reference evidence="1 2" key="1">
    <citation type="submission" date="2019-06" db="EMBL/GenBank/DDBJ databases">
        <title>Draft genome of C. phoceense Strain 272.</title>
        <authorList>
            <person name="Pacheco L.G.C."/>
            <person name="Barberis C.M."/>
            <person name="Almuzara M.N."/>
            <person name="Traglia G.M."/>
            <person name="Santos C.S."/>
            <person name="Rocha D.J.P.G."/>
            <person name="Aguiar E.R.G.R."/>
            <person name="Vay C.A."/>
        </authorList>
    </citation>
    <scope>NUCLEOTIDE SEQUENCE [LARGE SCALE GENOMIC DNA]</scope>
    <source>
        <strain evidence="1 2">272</strain>
    </source>
</reference>
<dbReference type="GeneID" id="79853673"/>
<dbReference type="GO" id="GO:0047617">
    <property type="term" value="F:fatty acyl-CoA hydrolase activity"/>
    <property type="evidence" value="ECO:0007669"/>
    <property type="project" value="TreeGrafter"/>
</dbReference>
<dbReference type="Pfam" id="PF13279">
    <property type="entry name" value="4HBT_2"/>
    <property type="match status" value="1"/>
</dbReference>
<dbReference type="PANTHER" id="PTHR31793:SF24">
    <property type="entry name" value="LONG-CHAIN ACYL-COA THIOESTERASE FADM"/>
    <property type="match status" value="1"/>
</dbReference>
<dbReference type="EMBL" id="VHIR01000021">
    <property type="protein sequence ID" value="TQE42651.1"/>
    <property type="molecule type" value="Genomic_DNA"/>
</dbReference>
<name>A0A540R4I6_9CORY</name>
<dbReference type="RefSeq" id="WP_141629226.1">
    <property type="nucleotide sequence ID" value="NZ_JADPQA010000017.1"/>
</dbReference>
<protein>
    <submittedName>
        <fullName evidence="1">Acyl-CoA thioesterase</fullName>
    </submittedName>
</protein>
<dbReference type="AlphaFoldDB" id="A0A540R4I6"/>
<dbReference type="InterPro" id="IPR050563">
    <property type="entry name" value="4-hydroxybenzoyl-CoA_TE"/>
</dbReference>
<proteinExistence type="predicted"/>
<evidence type="ECO:0000313" key="2">
    <source>
        <dbReference type="Proteomes" id="UP000318080"/>
    </source>
</evidence>
<dbReference type="Gene3D" id="3.10.129.10">
    <property type="entry name" value="Hotdog Thioesterase"/>
    <property type="match status" value="1"/>
</dbReference>